<feature type="domain" description="STAG" evidence="2">
    <location>
        <begin position="149"/>
        <end position="260"/>
    </location>
</feature>
<evidence type="ECO:0000259" key="2">
    <source>
        <dbReference type="Pfam" id="PF08514"/>
    </source>
</evidence>
<dbReference type="InterPro" id="IPR039662">
    <property type="entry name" value="Cohesin_Scc3/SA"/>
</dbReference>
<dbReference type="InterPro" id="IPR013721">
    <property type="entry name" value="STAG"/>
</dbReference>
<dbReference type="RefSeq" id="XP_002142304.1">
    <property type="nucleotide sequence ID" value="XM_002142268.1"/>
</dbReference>
<dbReference type="GeneID" id="6997534"/>
<organism evidence="3 4">
    <name type="scientific">Cryptosporidium muris (strain RN66)</name>
    <dbReference type="NCBI Taxonomy" id="441375"/>
    <lineage>
        <taxon>Eukaryota</taxon>
        <taxon>Sar</taxon>
        <taxon>Alveolata</taxon>
        <taxon>Apicomplexa</taxon>
        <taxon>Conoidasida</taxon>
        <taxon>Coccidia</taxon>
        <taxon>Eucoccidiorida</taxon>
        <taxon>Eimeriorina</taxon>
        <taxon>Cryptosporidiidae</taxon>
        <taxon>Cryptosporidium</taxon>
    </lineage>
</organism>
<reference evidence="3" key="1">
    <citation type="submission" date="2008-06" db="EMBL/GenBank/DDBJ databases">
        <authorList>
            <person name="Lorenzi H."/>
            <person name="Inman J."/>
            <person name="Miller J."/>
            <person name="Schobel S."/>
            <person name="Amedeo P."/>
            <person name="Caler E.V."/>
            <person name="da Silva J."/>
        </authorList>
    </citation>
    <scope>NUCLEOTIDE SEQUENCE [LARGE SCALE GENOMIC DNA]</scope>
    <source>
        <strain evidence="3">RN66</strain>
    </source>
</reference>
<dbReference type="GO" id="GO:0008278">
    <property type="term" value="C:cohesin complex"/>
    <property type="evidence" value="ECO:0007669"/>
    <property type="project" value="TreeGrafter"/>
</dbReference>
<protein>
    <recommendedName>
        <fullName evidence="2">STAG domain-containing protein</fullName>
    </recommendedName>
</protein>
<feature type="region of interest" description="Disordered" evidence="1">
    <location>
        <begin position="1321"/>
        <end position="1366"/>
    </location>
</feature>
<dbReference type="VEuPathDB" id="CryptoDB:CMU_030960"/>
<dbReference type="STRING" id="441375.B6AIB4"/>
<proteinExistence type="predicted"/>
<feature type="compositionally biased region" description="Basic residues" evidence="1">
    <location>
        <begin position="1334"/>
        <end position="1343"/>
    </location>
</feature>
<feature type="compositionally biased region" description="Acidic residues" evidence="1">
    <location>
        <begin position="1348"/>
        <end position="1366"/>
    </location>
</feature>
<dbReference type="OMA" id="RNDENNT"/>
<dbReference type="GO" id="GO:0007062">
    <property type="term" value="P:sister chromatid cohesion"/>
    <property type="evidence" value="ECO:0007669"/>
    <property type="project" value="TreeGrafter"/>
</dbReference>
<dbReference type="GO" id="GO:0000785">
    <property type="term" value="C:chromatin"/>
    <property type="evidence" value="ECO:0007669"/>
    <property type="project" value="TreeGrafter"/>
</dbReference>
<dbReference type="PANTHER" id="PTHR11199:SF0">
    <property type="entry name" value="LD34181P-RELATED"/>
    <property type="match status" value="1"/>
</dbReference>
<sequence>MVKKLRTSEMDPEGFAIPEKMKSNSNIDLDVSCKENTMSNVSNSKTTYSKSQLSTRCRLYRGIKSVVENTRQKSVLSTSLFMQIYKQISNTSNSEYITKVKEVIKLILEGGGIPSLFADNMILKEEHIEKSLEDLIINLQENGVSILHYYPLRPKKKNDNTFQELFELFFKGLAEYLLKKPINSGLEDSNDFGYESLRLILDWLKGFCTITLRPLRHSSIIAVNGILKGIGNIKGEILETLERFRQQKKKDSKSANSLKTINKEINRYELAIDKIKGICDDIVNNIWIERIKDVAEYIRLACILTLKDVLLEDCMINVIERIDIMNILKILLNDQSIDNRIACFSCIKKIASMDNLRNIYKNYFRDFEFLNSLKNMIIAASKNDIDEDEIKMGEYSISILNEILMCGFLEENFIDEIVDLLWLDFKSNKLSSSIALFINNALFDGGIIHENVESEEFVEILESEIGKKRMKNLINIEPIRSIDTDRLKLDLNTLLEFLSEFGKDYIILTSRCVNSFWSNTPCIRDTKLLVETILEVENSGIQGDNNLITNINKLLLLVLHSNLSRIQGSLNGKHNNPNIYSINDNIYRASIAIRTVFQYIEPLILIHEANLDNLTIILTIISIVISMYCTLLQLKISPSLIPSNFNFPLQKVLNLYFSHSDPKILDGICMILSPLSKLEIGDMLYNGEILKEIKSSVKSIQKKLINEFISIGKGYLKTTDELLYLKDIEDLSDPDKEKKTKNKKNSKDYDLVLKKATSEAITCYRRIYAIIKYMAIDNIFLLNNFADISSLNNSNENMTPEQTSGMPLIYEILLEILERTERVISSQQYNIILYQTLQLYSVILDFLTTGYTHLVQYLLQGVDVDNSSDMELFLQNKTKSNINKCNLLENNIVHSSTATTYKNLRHKMSCVLLEILRFSQNKDQIEDEKHICYGYLRFLSLSSFFIMLNLQGIVEENITQFDFEIGLQWVPSDSDLTVIIKEYLYWIQISHKLKFSYNKNHHIMESLVYGSYNTDKPLYILYPNCRVFEQLDNLKDESIISTDNLLSKFRNKLKEFIFHSYNPTCILTLLISNCKHNLTSDMLAPLFLLFIPIIKDYISKHSLHVEESNIIYNFSDKFTNSLVEEFYSNKNKILGIFTCIVIAMILAYSDKNEDKAEIIGKTFIDLYAIKAGSKKFDSAIKDNVSDLILSIVEGMRYALYGATVIPVYRNIITRENIINSKILVGNFVKYIEDLFTIHNLGGNKPLLNYLAAEEINQILEQLKILCKIRNDENNTILNYYGNQDILNEDAIKFLDRIGNFLDKLQKKSKVNYTRKSLDSQKIYPPPKVINKSSKNNKRRRRSKAYYLESDEENEQDEDIEDEFEIE</sequence>
<evidence type="ECO:0000256" key="1">
    <source>
        <dbReference type="SAM" id="MobiDB-lite"/>
    </source>
</evidence>
<dbReference type="Pfam" id="PF08514">
    <property type="entry name" value="STAG"/>
    <property type="match status" value="1"/>
</dbReference>
<dbReference type="OrthoDB" id="498590at2759"/>
<dbReference type="EMBL" id="DS989736">
    <property type="protein sequence ID" value="EEA07955.1"/>
    <property type="molecule type" value="Genomic_DNA"/>
</dbReference>
<gene>
    <name evidence="3" type="ORF">CMU_030960</name>
</gene>
<evidence type="ECO:0000313" key="3">
    <source>
        <dbReference type="EMBL" id="EEA07955.1"/>
    </source>
</evidence>
<accession>B6AIB4</accession>
<dbReference type="GO" id="GO:0005634">
    <property type="term" value="C:nucleus"/>
    <property type="evidence" value="ECO:0007669"/>
    <property type="project" value="TreeGrafter"/>
</dbReference>
<dbReference type="Proteomes" id="UP000001460">
    <property type="component" value="Unassembled WGS sequence"/>
</dbReference>
<dbReference type="GO" id="GO:0003682">
    <property type="term" value="F:chromatin binding"/>
    <property type="evidence" value="ECO:0007669"/>
    <property type="project" value="TreeGrafter"/>
</dbReference>
<evidence type="ECO:0000313" key="4">
    <source>
        <dbReference type="Proteomes" id="UP000001460"/>
    </source>
</evidence>
<name>B6AIB4_CRYMR</name>
<keyword evidence="4" id="KW-1185">Reference proteome</keyword>
<dbReference type="PANTHER" id="PTHR11199">
    <property type="entry name" value="STROMAL ANTIGEN"/>
    <property type="match status" value="1"/>
</dbReference>